<evidence type="ECO:0000256" key="4">
    <source>
        <dbReference type="ARBA" id="ARBA00012560"/>
    </source>
</evidence>
<organism evidence="13 14">
    <name type="scientific">Parachlamydia acanthamoebae</name>
    <dbReference type="NCBI Taxonomy" id="83552"/>
    <lineage>
        <taxon>Bacteria</taxon>
        <taxon>Pseudomonadati</taxon>
        <taxon>Chlamydiota</taxon>
        <taxon>Chlamydiia</taxon>
        <taxon>Parachlamydiales</taxon>
        <taxon>Parachlamydiaceae</taxon>
        <taxon>Parachlamydia</taxon>
    </lineage>
</organism>
<dbReference type="PATRIC" id="fig|83552.4.peg.203"/>
<evidence type="ECO:0000256" key="9">
    <source>
        <dbReference type="ARBA" id="ARBA00023277"/>
    </source>
</evidence>
<dbReference type="InterPro" id="IPR017853">
    <property type="entry name" value="GH"/>
</dbReference>
<comment type="caution">
    <text evidence="13">The sequence shown here is derived from an EMBL/GenBank/DDBJ whole genome shotgun (WGS) entry which is preliminary data.</text>
</comment>
<reference evidence="13 14" key="1">
    <citation type="journal article" date="2014" name="Mol. Biol. Evol.">
        <title>Massive expansion of Ubiquitination-related gene families within the Chlamydiae.</title>
        <authorList>
            <person name="Domman D."/>
            <person name="Collingro A."/>
            <person name="Lagkouvardos I."/>
            <person name="Gehre L."/>
            <person name="Weinmaier T."/>
            <person name="Rattei T."/>
            <person name="Subtil A."/>
            <person name="Horn M."/>
        </authorList>
    </citation>
    <scope>NUCLEOTIDE SEQUENCE [LARGE SCALE GENOMIC DNA]</scope>
    <source>
        <strain evidence="13 14">OEW1</strain>
    </source>
</reference>
<dbReference type="Gene3D" id="3.20.20.80">
    <property type="entry name" value="Glycosidases"/>
    <property type="match status" value="1"/>
</dbReference>
<gene>
    <name evidence="13" type="primary">malQ</name>
    <name evidence="13" type="ORF">DB43_DS00300</name>
</gene>
<proteinExistence type="inferred from homology"/>
<dbReference type="GO" id="GO:0004134">
    <property type="term" value="F:4-alpha-glucanotransferase activity"/>
    <property type="evidence" value="ECO:0007669"/>
    <property type="project" value="UniProtKB-EC"/>
</dbReference>
<dbReference type="Pfam" id="PF02446">
    <property type="entry name" value="Glyco_hydro_77"/>
    <property type="match status" value="1"/>
</dbReference>
<dbReference type="EMBL" id="JSAM01000013">
    <property type="protein sequence ID" value="KIA78603.1"/>
    <property type="molecule type" value="Genomic_DNA"/>
</dbReference>
<evidence type="ECO:0000256" key="8">
    <source>
        <dbReference type="ARBA" id="ARBA00022679"/>
    </source>
</evidence>
<dbReference type="PANTHER" id="PTHR32518">
    <property type="match status" value="1"/>
</dbReference>
<evidence type="ECO:0000256" key="1">
    <source>
        <dbReference type="ARBA" id="ARBA00000439"/>
    </source>
</evidence>
<dbReference type="GO" id="GO:0005975">
    <property type="term" value="P:carbohydrate metabolic process"/>
    <property type="evidence" value="ECO:0007669"/>
    <property type="project" value="InterPro"/>
</dbReference>
<evidence type="ECO:0000256" key="2">
    <source>
        <dbReference type="ARBA" id="ARBA00004496"/>
    </source>
</evidence>
<keyword evidence="8 12" id="KW-0808">Transferase</keyword>
<dbReference type="AlphaFoldDB" id="A0A0C1EF02"/>
<sequence>MVTMTNFFLQQLLENPDSLPHHGICLPIFSLHSKNSGGIGEYTDLLPLIGWCKSLGFNIIQLLPINDTGLETSPYSALSAFALNPLHLGLKQLPFFHDFPKLIPLLSKLQAFNQNQRIPYKEIHEHRNVFLRQYFQLAGPTLLEAAEFLEFRKQNPWVDKYALFKALKIQRNWESWDLWPEKLRFPTEEYLSELLVDMQDEISYHVLLQFLCFSQMETVKKEAEAQGLFLKGDIPILINSQSADVWLNRSLFYTHLTAGAPPDQYSDVGQNWGFPLYNWDKNAETDYAWWKKRLEIASHFYHFYRIDHVVGFYRIWGIPFNVPAKEGKFFPEDRSTWIPHGEKILQMMLDNCPMLPIGEDLGMIPPEVRVNLRKLGICGTKVMRWERMWNEDRRFIKYQDYILESLTTISTHDSETLQLWWRNNPAEAQDFCNFKGWAYEPILSPARHQEILNDSHHTHSVFHINLLQEYLAVIPGLTWPDLEDERINIPGVVLDRNWSYRFKPSVEELIQHAELAHLMKTLTA</sequence>
<evidence type="ECO:0000256" key="6">
    <source>
        <dbReference type="ARBA" id="ARBA00022490"/>
    </source>
</evidence>
<comment type="catalytic activity">
    <reaction evidence="1 12">
        <text>Transfers a segment of a (1-&gt;4)-alpha-D-glucan to a new position in an acceptor, which may be glucose or a (1-&gt;4)-alpha-D-glucan.</text>
        <dbReference type="EC" id="2.4.1.25"/>
    </reaction>
</comment>
<evidence type="ECO:0000256" key="7">
    <source>
        <dbReference type="ARBA" id="ARBA00022676"/>
    </source>
</evidence>
<evidence type="ECO:0000256" key="10">
    <source>
        <dbReference type="ARBA" id="ARBA00031423"/>
    </source>
</evidence>
<keyword evidence="7 12" id="KW-0328">Glycosyltransferase</keyword>
<dbReference type="EC" id="2.4.1.25" evidence="4 12"/>
<evidence type="ECO:0000313" key="14">
    <source>
        <dbReference type="Proteomes" id="UP000031307"/>
    </source>
</evidence>
<dbReference type="InterPro" id="IPR003385">
    <property type="entry name" value="Glyco_hydro_77"/>
</dbReference>
<protein>
    <recommendedName>
        <fullName evidence="5 12">4-alpha-glucanotransferase</fullName>
        <ecNumber evidence="4 12">2.4.1.25</ecNumber>
    </recommendedName>
    <alternativeName>
        <fullName evidence="10 12">Amylomaltase</fullName>
    </alternativeName>
    <alternativeName>
        <fullName evidence="11 12">Disproportionating enzyme</fullName>
    </alternativeName>
</protein>
<name>A0A0C1EF02_9BACT</name>
<dbReference type="NCBIfam" id="TIGR00217">
    <property type="entry name" value="malQ"/>
    <property type="match status" value="1"/>
</dbReference>
<evidence type="ECO:0000313" key="13">
    <source>
        <dbReference type="EMBL" id="KIA78603.1"/>
    </source>
</evidence>
<comment type="similarity">
    <text evidence="3 12">Belongs to the disproportionating enzyme family.</text>
</comment>
<evidence type="ECO:0000256" key="5">
    <source>
        <dbReference type="ARBA" id="ARBA00020295"/>
    </source>
</evidence>
<accession>A0A0C1EF02</accession>
<evidence type="ECO:0000256" key="3">
    <source>
        <dbReference type="ARBA" id="ARBA00005684"/>
    </source>
</evidence>
<dbReference type="Proteomes" id="UP000031307">
    <property type="component" value="Unassembled WGS sequence"/>
</dbReference>
<dbReference type="PANTHER" id="PTHR32518:SF3">
    <property type="entry name" value="4-ALPHA-GLUCANOTRANSFERASE"/>
    <property type="match status" value="1"/>
</dbReference>
<dbReference type="GO" id="GO:0005737">
    <property type="term" value="C:cytoplasm"/>
    <property type="evidence" value="ECO:0007669"/>
    <property type="project" value="UniProtKB-SubCell"/>
</dbReference>
<comment type="subcellular location">
    <subcellularLocation>
        <location evidence="2">Cytoplasm</location>
    </subcellularLocation>
</comment>
<keyword evidence="6" id="KW-0963">Cytoplasm</keyword>
<dbReference type="SUPFAM" id="SSF51445">
    <property type="entry name" value="(Trans)glycosidases"/>
    <property type="match status" value="1"/>
</dbReference>
<evidence type="ECO:0000256" key="12">
    <source>
        <dbReference type="RuleBase" id="RU361207"/>
    </source>
</evidence>
<dbReference type="NCBIfam" id="NF011081">
    <property type="entry name" value="PRK14508.1-4"/>
    <property type="match status" value="1"/>
</dbReference>
<keyword evidence="9 12" id="KW-0119">Carbohydrate metabolism</keyword>
<evidence type="ECO:0000256" key="11">
    <source>
        <dbReference type="ARBA" id="ARBA00031501"/>
    </source>
</evidence>